<feature type="transmembrane region" description="Helical" evidence="5">
    <location>
        <begin position="58"/>
        <end position="79"/>
    </location>
</feature>
<dbReference type="PROSITE" id="PS50850">
    <property type="entry name" value="MFS"/>
    <property type="match status" value="1"/>
</dbReference>
<feature type="transmembrane region" description="Helical" evidence="5">
    <location>
        <begin position="474"/>
        <end position="494"/>
    </location>
</feature>
<dbReference type="AlphaFoldDB" id="W6ML18"/>
<evidence type="ECO:0000256" key="4">
    <source>
        <dbReference type="ARBA" id="ARBA00023136"/>
    </source>
</evidence>
<dbReference type="PANTHER" id="PTHR23502:SF30">
    <property type="entry name" value="TRANSPORTER, PUTATIVE (AFU_ORTHOLOGUE AFUA_8G04702)-RELATED"/>
    <property type="match status" value="1"/>
</dbReference>
<feature type="transmembrane region" description="Helical" evidence="5">
    <location>
        <begin position="367"/>
        <end position="390"/>
    </location>
</feature>
<keyword evidence="8" id="KW-1185">Reference proteome</keyword>
<evidence type="ECO:0000313" key="7">
    <source>
        <dbReference type="EMBL" id="CDK27154.1"/>
    </source>
</evidence>
<reference evidence="7" key="1">
    <citation type="submission" date="2013-12" db="EMBL/GenBank/DDBJ databases">
        <authorList>
            <person name="Genoscope - CEA"/>
        </authorList>
    </citation>
    <scope>NUCLEOTIDE SEQUENCE</scope>
    <source>
        <strain evidence="7">CBS 1993</strain>
    </source>
</reference>
<keyword evidence="2 5" id="KW-0812">Transmembrane</keyword>
<evidence type="ECO:0000256" key="3">
    <source>
        <dbReference type="ARBA" id="ARBA00022989"/>
    </source>
</evidence>
<evidence type="ECO:0000313" key="8">
    <source>
        <dbReference type="Proteomes" id="UP000019384"/>
    </source>
</evidence>
<dbReference type="PANTHER" id="PTHR23502">
    <property type="entry name" value="MAJOR FACILITATOR SUPERFAMILY"/>
    <property type="match status" value="1"/>
</dbReference>
<feature type="transmembrane region" description="Helical" evidence="5">
    <location>
        <begin position="436"/>
        <end position="462"/>
    </location>
</feature>
<accession>W6ML18</accession>
<dbReference type="InterPro" id="IPR036259">
    <property type="entry name" value="MFS_trans_sf"/>
</dbReference>
<dbReference type="Pfam" id="PF07690">
    <property type="entry name" value="MFS_1"/>
    <property type="match status" value="1"/>
</dbReference>
<dbReference type="STRING" id="1382522.W6ML18"/>
<feature type="transmembrane region" description="Helical" evidence="5">
    <location>
        <begin position="506"/>
        <end position="530"/>
    </location>
</feature>
<sequence>MIDYSVIPGTSHLVELNKEKLLQLDVAGKDKDVILIPRPTTDPNDPLNWSRNRKYLQMFCMVVFCFSIGIPTAVIYSILTQISSETGISLGTLNDGTGYMFLMLGIANLWFLPLASQIGKRPIYLLSSLAVCLLTLWEAYAKTGGSWIGAKILQGVFAAPVEALCEVTVSDIWFEHERGRWMGLYALSLFGSNYMGPMVAGFIADGQGWDWVIYWSCIFCAIATVFLFFFMEETNYTRPVPNEDDSDIEIVLSNVRDGTVTAVLSKQLSGRQQEKNLANANIEIVRENLELDSSIPLTTYREKLRLYKSRDWRWFKTFLIGPLKMAQFPVVLYSGFLYGASLFWYSVMNGTISSVFTASPYNFSNAMTGLVYVSPLIFAILMNFYAGYASDWLKLKLAERRGGTSYAEDRLWLLILYMILGPAALFLYGIGAYYGIHWFGLVIGAGVTGGCIILGAASACTYTVDTYREMSCEAMVIVVLIRNTMNFAMDYGITPWISNTGLKKTFLAGGFICFFCAGTFLIMELTGPYWRRKTKDRYWKIIEGRRAKGICH</sequence>
<dbReference type="EMBL" id="HG793128">
    <property type="protein sequence ID" value="CDK27154.1"/>
    <property type="molecule type" value="Genomic_DNA"/>
</dbReference>
<dbReference type="InterPro" id="IPR020846">
    <property type="entry name" value="MFS_dom"/>
</dbReference>
<dbReference type="Proteomes" id="UP000019384">
    <property type="component" value="Unassembled WGS sequence"/>
</dbReference>
<dbReference type="HOGENOM" id="CLU_008455_13_3_1"/>
<dbReference type="GO" id="GO:0022857">
    <property type="term" value="F:transmembrane transporter activity"/>
    <property type="evidence" value="ECO:0007669"/>
    <property type="project" value="InterPro"/>
</dbReference>
<feature type="transmembrane region" description="Helical" evidence="5">
    <location>
        <begin position="181"/>
        <end position="200"/>
    </location>
</feature>
<dbReference type="RefSeq" id="XP_022459150.1">
    <property type="nucleotide sequence ID" value="XM_022601515.1"/>
</dbReference>
<evidence type="ECO:0000256" key="2">
    <source>
        <dbReference type="ARBA" id="ARBA00022692"/>
    </source>
</evidence>
<dbReference type="GeneID" id="34520538"/>
<proteinExistence type="predicted"/>
<feature type="domain" description="Major facilitator superfamily (MFS) profile" evidence="6">
    <location>
        <begin position="57"/>
        <end position="552"/>
    </location>
</feature>
<evidence type="ECO:0000259" key="6">
    <source>
        <dbReference type="PROSITE" id="PS50850"/>
    </source>
</evidence>
<dbReference type="GO" id="GO:0005886">
    <property type="term" value="C:plasma membrane"/>
    <property type="evidence" value="ECO:0007669"/>
    <property type="project" value="TreeGrafter"/>
</dbReference>
<reference evidence="7" key="2">
    <citation type="submission" date="2014-02" db="EMBL/GenBank/DDBJ databases">
        <title>Complete DNA sequence of /Kuraishia capsulata/ illustrates novel genomic features among budding yeasts (/Saccharomycotina/).</title>
        <authorList>
            <person name="Morales L."/>
            <person name="Noel B."/>
            <person name="Porcel B."/>
            <person name="Marcet-Houben M."/>
            <person name="Hullo M-F."/>
            <person name="Sacerdot C."/>
            <person name="Tekaia F."/>
            <person name="Leh-Louis V."/>
            <person name="Despons L."/>
            <person name="Khanna V."/>
            <person name="Aury J-M."/>
            <person name="Barbe V."/>
            <person name="Couloux A."/>
            <person name="Labadie K."/>
            <person name="Pelletier E."/>
            <person name="Souciet J-L."/>
            <person name="Boekhout T."/>
            <person name="Gabaldon T."/>
            <person name="Wincker P."/>
            <person name="Dujon B."/>
        </authorList>
    </citation>
    <scope>NUCLEOTIDE SEQUENCE</scope>
    <source>
        <strain evidence="7">CBS 1993</strain>
    </source>
</reference>
<keyword evidence="3 5" id="KW-1133">Transmembrane helix</keyword>
<feature type="transmembrane region" description="Helical" evidence="5">
    <location>
        <begin position="212"/>
        <end position="231"/>
    </location>
</feature>
<feature type="transmembrane region" description="Helical" evidence="5">
    <location>
        <begin position="330"/>
        <end position="347"/>
    </location>
</feature>
<protein>
    <recommendedName>
        <fullName evidence="6">Major facilitator superfamily (MFS) profile domain-containing protein</fullName>
    </recommendedName>
</protein>
<feature type="transmembrane region" description="Helical" evidence="5">
    <location>
        <begin position="99"/>
        <end position="116"/>
    </location>
</feature>
<dbReference type="SUPFAM" id="SSF103473">
    <property type="entry name" value="MFS general substrate transporter"/>
    <property type="match status" value="1"/>
</dbReference>
<keyword evidence="4 5" id="KW-0472">Membrane</keyword>
<evidence type="ECO:0000256" key="5">
    <source>
        <dbReference type="SAM" id="Phobius"/>
    </source>
</evidence>
<comment type="subcellular location">
    <subcellularLocation>
        <location evidence="1">Membrane</location>
        <topology evidence="1">Multi-pass membrane protein</topology>
    </subcellularLocation>
</comment>
<organism evidence="7 8">
    <name type="scientific">Kuraishia capsulata CBS 1993</name>
    <dbReference type="NCBI Taxonomy" id="1382522"/>
    <lineage>
        <taxon>Eukaryota</taxon>
        <taxon>Fungi</taxon>
        <taxon>Dikarya</taxon>
        <taxon>Ascomycota</taxon>
        <taxon>Saccharomycotina</taxon>
        <taxon>Pichiomycetes</taxon>
        <taxon>Pichiales</taxon>
        <taxon>Pichiaceae</taxon>
        <taxon>Kuraishia</taxon>
    </lineage>
</organism>
<dbReference type="Gene3D" id="1.20.1250.20">
    <property type="entry name" value="MFS general substrate transporter like domains"/>
    <property type="match status" value="1"/>
</dbReference>
<dbReference type="OrthoDB" id="5215911at2759"/>
<evidence type="ECO:0000256" key="1">
    <source>
        <dbReference type="ARBA" id="ARBA00004141"/>
    </source>
</evidence>
<dbReference type="InterPro" id="IPR011701">
    <property type="entry name" value="MFS"/>
</dbReference>
<feature type="transmembrane region" description="Helical" evidence="5">
    <location>
        <begin position="411"/>
        <end position="430"/>
    </location>
</feature>
<gene>
    <name evidence="7" type="ORF">KUCA_T00003131001</name>
</gene>
<name>W6ML18_9ASCO</name>